<evidence type="ECO:0000256" key="3">
    <source>
        <dbReference type="ARBA" id="ARBA00022598"/>
    </source>
</evidence>
<keyword evidence="12" id="KW-0067">ATP-binding</keyword>
<keyword evidence="18" id="KW-0511">Multifunctional enzyme</keyword>
<keyword evidence="3" id="KW-0436">Ligase</keyword>
<dbReference type="Pfam" id="PF21686">
    <property type="entry name" value="LigD_Prim-Pol"/>
    <property type="match status" value="1"/>
</dbReference>
<evidence type="ECO:0000256" key="14">
    <source>
        <dbReference type="ARBA" id="ARBA00023125"/>
    </source>
</evidence>
<comment type="catalytic activity">
    <reaction evidence="20">
        <text>ATP + (deoxyribonucleotide)n-3'-hydroxyl + 5'-phospho-(deoxyribonucleotide)m = (deoxyribonucleotide)n+m + AMP + diphosphate.</text>
        <dbReference type="EC" id="6.5.1.1"/>
    </reaction>
</comment>
<sequence>MEWMKPIASTEIPAGDEWLYEVKYDGFRCKLVWSVTNKITLISKNNHDITKNFPEVIQWCENNYKYFKNKLPLELDGELVILNHRYQANFAQIQNRGRLQNSDRIKKSANLRPATFMVFDLTELKGKKLHQSNLSLRKKYLYQLMQELTENEMIRCVESFTSISNVNEIVYAAKAEGIVAKKKKSTYQKGKQHNDWFKIKNWRLIHGILTAYNPSNGYFTVSVLKNNQPIHIGKCKHGLAKDTSQTVQRLFQDQGDFLDGIYYLPPAITSTIHTLDLYDHELREPEFKQITADIPYTECTLEKLQLDLAQLPHSIEVSNTDKYLWPNNYTKKDLLIYIREISTWMLPFLRQKALTIIRCPDGITEESFFQKNLPDYAPDYLSSTSSQENYIVCNHLKSIVWLANHGSIEYHIPFQRIGHVTPVEIAFDLDPPDREHFNLAVHAANLLKQILDELELVSFVKTSGNKGLQVYIPIREGSMTYDETFLFTEAIAKTLERSYPNDFTTERMKKNRNNRLYIDYVQHGKDKTLIAPYSPRMTKEGTVSTPLYWNEVVEDLDPTFFTIGNVVNRVHEIGCPFANYHDMHEQQDMKKMLRLVRG</sequence>
<evidence type="ECO:0000313" key="25">
    <source>
        <dbReference type="Proteomes" id="UP001275436"/>
    </source>
</evidence>
<evidence type="ECO:0000256" key="16">
    <source>
        <dbReference type="ARBA" id="ARBA00023204"/>
    </source>
</evidence>
<dbReference type="Gene3D" id="3.90.920.10">
    <property type="entry name" value="DNA primase, PRIM domain"/>
    <property type="match status" value="1"/>
</dbReference>
<keyword evidence="10" id="KW-0378">Hydrolase</keyword>
<keyword evidence="4" id="KW-0808">Transferase</keyword>
<keyword evidence="16" id="KW-0234">DNA repair</keyword>
<evidence type="ECO:0000256" key="4">
    <source>
        <dbReference type="ARBA" id="ARBA00022679"/>
    </source>
</evidence>
<dbReference type="InterPro" id="IPR014143">
    <property type="entry name" value="NHEJ_ligase_prk"/>
</dbReference>
<evidence type="ECO:0000256" key="22">
    <source>
        <dbReference type="ARBA" id="ARBA00049990"/>
    </source>
</evidence>
<evidence type="ECO:0000259" key="23">
    <source>
        <dbReference type="PROSITE" id="PS50160"/>
    </source>
</evidence>
<evidence type="ECO:0000256" key="6">
    <source>
        <dbReference type="ARBA" id="ARBA00022722"/>
    </source>
</evidence>
<name>A0ABQ5TR53_9BACI</name>
<keyword evidence="11" id="KW-0269">Exonuclease</keyword>
<dbReference type="PROSITE" id="PS00333">
    <property type="entry name" value="DNA_LIGASE_A2"/>
    <property type="match status" value="1"/>
</dbReference>
<keyword evidence="9" id="KW-0227">DNA damage</keyword>
<dbReference type="InterPro" id="IPR014145">
    <property type="entry name" value="LigD_pol_dom"/>
</dbReference>
<evidence type="ECO:0000256" key="15">
    <source>
        <dbReference type="ARBA" id="ARBA00023172"/>
    </source>
</evidence>
<dbReference type="NCBIfam" id="TIGR02779">
    <property type="entry name" value="NHEJ_ligase_lig"/>
    <property type="match status" value="1"/>
</dbReference>
<evidence type="ECO:0000256" key="12">
    <source>
        <dbReference type="ARBA" id="ARBA00022840"/>
    </source>
</evidence>
<dbReference type="Gene3D" id="3.30.470.30">
    <property type="entry name" value="DNA ligase/mRNA capping enzyme"/>
    <property type="match status" value="1"/>
</dbReference>
<dbReference type="NCBIfam" id="TIGR02778">
    <property type="entry name" value="ligD_pol"/>
    <property type="match status" value="1"/>
</dbReference>
<keyword evidence="8" id="KW-0547">Nucleotide-binding</keyword>
<evidence type="ECO:0000256" key="18">
    <source>
        <dbReference type="ARBA" id="ARBA00023268"/>
    </source>
</evidence>
<dbReference type="CDD" id="cd04866">
    <property type="entry name" value="LigD_Pol_like_3"/>
    <property type="match status" value="1"/>
</dbReference>
<dbReference type="InterPro" id="IPR016059">
    <property type="entry name" value="DNA_ligase_ATP-dep_CS"/>
</dbReference>
<dbReference type="Proteomes" id="UP001275436">
    <property type="component" value="Unassembled WGS sequence"/>
</dbReference>
<comment type="cofactor">
    <cofactor evidence="1">
        <name>Mn(2+)</name>
        <dbReference type="ChEBI" id="CHEBI:29035"/>
    </cofactor>
</comment>
<evidence type="ECO:0000256" key="19">
    <source>
        <dbReference type="ARBA" id="ARBA00029943"/>
    </source>
</evidence>
<evidence type="ECO:0000256" key="8">
    <source>
        <dbReference type="ARBA" id="ARBA00022741"/>
    </source>
</evidence>
<evidence type="ECO:0000256" key="2">
    <source>
        <dbReference type="ARBA" id="ARBA00012727"/>
    </source>
</evidence>
<keyword evidence="5" id="KW-0548">Nucleotidyltransferase</keyword>
<evidence type="ECO:0000256" key="5">
    <source>
        <dbReference type="ARBA" id="ARBA00022695"/>
    </source>
</evidence>
<dbReference type="InterPro" id="IPR012310">
    <property type="entry name" value="DNA_ligase_ATP-dep_cent"/>
</dbReference>
<keyword evidence="13" id="KW-0239">DNA-directed DNA polymerase</keyword>
<dbReference type="Pfam" id="PF01068">
    <property type="entry name" value="DNA_ligase_A_M"/>
    <property type="match status" value="1"/>
</dbReference>
<keyword evidence="7" id="KW-0479">Metal-binding</keyword>
<evidence type="ECO:0000256" key="17">
    <source>
        <dbReference type="ARBA" id="ARBA00023211"/>
    </source>
</evidence>
<dbReference type="InterPro" id="IPR052171">
    <property type="entry name" value="NHEJ_LigD"/>
</dbReference>
<dbReference type="EC" id="6.5.1.1" evidence="2"/>
<dbReference type="NCBIfam" id="TIGR02776">
    <property type="entry name" value="NHEJ_ligase_prk"/>
    <property type="match status" value="1"/>
</dbReference>
<dbReference type="PANTHER" id="PTHR42705">
    <property type="entry name" value="BIFUNCTIONAL NON-HOMOLOGOUS END JOINING PROTEIN LIGD"/>
    <property type="match status" value="1"/>
</dbReference>
<proteinExistence type="inferred from homology"/>
<dbReference type="RefSeq" id="WP_069684764.1">
    <property type="nucleotide sequence ID" value="NZ_BSKO01000001.1"/>
</dbReference>
<comment type="caution">
    <text evidence="24">The sequence shown here is derived from an EMBL/GenBank/DDBJ whole genome shotgun (WGS) entry which is preliminary data.</text>
</comment>
<dbReference type="EMBL" id="BSKO01000001">
    <property type="protein sequence ID" value="GLO67720.1"/>
    <property type="molecule type" value="Genomic_DNA"/>
</dbReference>
<evidence type="ECO:0000256" key="1">
    <source>
        <dbReference type="ARBA" id="ARBA00001936"/>
    </source>
</evidence>
<keyword evidence="15" id="KW-0233">DNA recombination</keyword>
<comment type="similarity">
    <text evidence="22">In the N-terminal section; belongs to the LigD polymerase family.</text>
</comment>
<dbReference type="SUPFAM" id="SSF56091">
    <property type="entry name" value="DNA ligase/mRNA capping enzyme, catalytic domain"/>
    <property type="match status" value="1"/>
</dbReference>
<keyword evidence="14" id="KW-0238">DNA-binding</keyword>
<dbReference type="PROSITE" id="PS50160">
    <property type="entry name" value="DNA_LIGASE_A3"/>
    <property type="match status" value="1"/>
</dbReference>
<dbReference type="PANTHER" id="PTHR42705:SF2">
    <property type="entry name" value="BIFUNCTIONAL NON-HOMOLOGOUS END JOINING PROTEIN LIGD"/>
    <property type="match status" value="1"/>
</dbReference>
<accession>A0ABQ5TR53</accession>
<keyword evidence="25" id="KW-1185">Reference proteome</keyword>
<dbReference type="InterPro" id="IPR014146">
    <property type="entry name" value="LigD_ligase_dom"/>
</dbReference>
<evidence type="ECO:0000256" key="21">
    <source>
        <dbReference type="ARBA" id="ARBA00049981"/>
    </source>
</evidence>
<feature type="domain" description="ATP-dependent DNA ligase family profile" evidence="23">
    <location>
        <begin position="116"/>
        <end position="200"/>
    </location>
</feature>
<evidence type="ECO:0000256" key="7">
    <source>
        <dbReference type="ARBA" id="ARBA00022723"/>
    </source>
</evidence>
<evidence type="ECO:0000256" key="9">
    <source>
        <dbReference type="ARBA" id="ARBA00022763"/>
    </source>
</evidence>
<evidence type="ECO:0000256" key="13">
    <source>
        <dbReference type="ARBA" id="ARBA00022932"/>
    </source>
</evidence>
<evidence type="ECO:0000256" key="10">
    <source>
        <dbReference type="ARBA" id="ARBA00022801"/>
    </source>
</evidence>
<keyword evidence="6" id="KW-0540">Nuclease</keyword>
<dbReference type="InterPro" id="IPR033652">
    <property type="entry name" value="LigD_Pol-like_3"/>
</dbReference>
<dbReference type="NCBIfam" id="NF007211">
    <property type="entry name" value="PRK09633.1"/>
    <property type="match status" value="1"/>
</dbReference>
<protein>
    <recommendedName>
        <fullName evidence="2">DNA ligase (ATP)</fullName>
        <ecNumber evidence="2">6.5.1.1</ecNumber>
    </recommendedName>
    <alternativeName>
        <fullName evidence="19">NHEJ DNA polymerase</fullName>
    </alternativeName>
</protein>
<reference evidence="24 25" key="1">
    <citation type="submission" date="2023-02" db="EMBL/GenBank/DDBJ databases">
        <title>Oceanobacillus kimchii IFOP_LL358 isolated form Alexandrium catenella lab strain.</title>
        <authorList>
            <person name="Gajardo G."/>
            <person name="Ueki S."/>
            <person name="Maruyama F."/>
        </authorList>
    </citation>
    <scope>NUCLEOTIDE SEQUENCE [LARGE SCALE GENOMIC DNA]</scope>
    <source>
        <strain evidence="24 25">IFOP_LL358</strain>
    </source>
</reference>
<gene>
    <name evidence="24" type="primary">ligd</name>
    <name evidence="24" type="ORF">MACH08_35040</name>
</gene>
<evidence type="ECO:0000256" key="11">
    <source>
        <dbReference type="ARBA" id="ARBA00022839"/>
    </source>
</evidence>
<evidence type="ECO:0000313" key="24">
    <source>
        <dbReference type="EMBL" id="GLO67720.1"/>
    </source>
</evidence>
<comment type="similarity">
    <text evidence="21">In the C-terminal section; belongs to the ATP-dependent DNA ligase family.</text>
</comment>
<organism evidence="24 25">
    <name type="scientific">Oceanobacillus kimchii</name>
    <dbReference type="NCBI Taxonomy" id="746691"/>
    <lineage>
        <taxon>Bacteria</taxon>
        <taxon>Bacillati</taxon>
        <taxon>Bacillota</taxon>
        <taxon>Bacilli</taxon>
        <taxon>Bacillales</taxon>
        <taxon>Bacillaceae</taxon>
        <taxon>Oceanobacillus</taxon>
    </lineage>
</organism>
<evidence type="ECO:0000256" key="20">
    <source>
        <dbReference type="ARBA" id="ARBA00034003"/>
    </source>
</evidence>
<keyword evidence="17" id="KW-0464">Manganese</keyword>